<proteinExistence type="predicted"/>
<gene>
    <name evidence="1" type="ORF">K452DRAFT_283098</name>
</gene>
<dbReference type="SUPFAM" id="SSF54427">
    <property type="entry name" value="NTF2-like"/>
    <property type="match status" value="1"/>
</dbReference>
<reference evidence="1" key="1">
    <citation type="journal article" date="2020" name="Stud. Mycol.">
        <title>101 Dothideomycetes genomes: a test case for predicting lifestyles and emergence of pathogens.</title>
        <authorList>
            <person name="Haridas S."/>
            <person name="Albert R."/>
            <person name="Binder M."/>
            <person name="Bloem J."/>
            <person name="Labutti K."/>
            <person name="Salamov A."/>
            <person name="Andreopoulos B."/>
            <person name="Baker S."/>
            <person name="Barry K."/>
            <person name="Bills G."/>
            <person name="Bluhm B."/>
            <person name="Cannon C."/>
            <person name="Castanera R."/>
            <person name="Culley D."/>
            <person name="Daum C."/>
            <person name="Ezra D."/>
            <person name="Gonzalez J."/>
            <person name="Henrissat B."/>
            <person name="Kuo A."/>
            <person name="Liang C."/>
            <person name="Lipzen A."/>
            <person name="Lutzoni F."/>
            <person name="Magnuson J."/>
            <person name="Mondo S."/>
            <person name="Nolan M."/>
            <person name="Ohm R."/>
            <person name="Pangilinan J."/>
            <person name="Park H.-J."/>
            <person name="Ramirez L."/>
            <person name="Alfaro M."/>
            <person name="Sun H."/>
            <person name="Tritt A."/>
            <person name="Yoshinaga Y."/>
            <person name="Zwiers L.-H."/>
            <person name="Turgeon B."/>
            <person name="Goodwin S."/>
            <person name="Spatafora J."/>
            <person name="Crous P."/>
            <person name="Grigoriev I."/>
        </authorList>
    </citation>
    <scope>NUCLEOTIDE SEQUENCE</scope>
    <source>
        <strain evidence="1">CBS 121167</strain>
    </source>
</reference>
<evidence type="ECO:0000313" key="1">
    <source>
        <dbReference type="EMBL" id="KAF2146897.1"/>
    </source>
</evidence>
<protein>
    <recommendedName>
        <fullName evidence="3">SnoaL-like domain-containing protein</fullName>
    </recommendedName>
</protein>
<evidence type="ECO:0008006" key="3">
    <source>
        <dbReference type="Google" id="ProtNLM"/>
    </source>
</evidence>
<name>A0A6A6BVL7_9PEZI</name>
<dbReference type="RefSeq" id="XP_033402605.1">
    <property type="nucleotide sequence ID" value="XM_033539712.1"/>
</dbReference>
<organism evidence="1 2">
    <name type="scientific">Aplosporella prunicola CBS 121167</name>
    <dbReference type="NCBI Taxonomy" id="1176127"/>
    <lineage>
        <taxon>Eukaryota</taxon>
        <taxon>Fungi</taxon>
        <taxon>Dikarya</taxon>
        <taxon>Ascomycota</taxon>
        <taxon>Pezizomycotina</taxon>
        <taxon>Dothideomycetes</taxon>
        <taxon>Dothideomycetes incertae sedis</taxon>
        <taxon>Botryosphaeriales</taxon>
        <taxon>Aplosporellaceae</taxon>
        <taxon>Aplosporella</taxon>
    </lineage>
</organism>
<dbReference type="InterPro" id="IPR032710">
    <property type="entry name" value="NTF2-like_dom_sf"/>
</dbReference>
<sequence length="167" mass="18482">MPTDQDRTSLLRASAHAFSHALINPPAPSELLSRYFTSTPTIHEHGPSWASTQLPFLGRRFHGAHECATYFETLSSTLKMQLRGDSFPGPEGFVVDADANTVTVVGSGVFESTRTGRSWEERFVWVLGGWDDQGRVGTWDVWADPLSAWCAVQEGEVEGWGKGERRS</sequence>
<dbReference type="AlphaFoldDB" id="A0A6A6BVL7"/>
<dbReference type="OrthoDB" id="3352776at2759"/>
<dbReference type="GeneID" id="54297208"/>
<dbReference type="EMBL" id="ML995475">
    <property type="protein sequence ID" value="KAF2146897.1"/>
    <property type="molecule type" value="Genomic_DNA"/>
</dbReference>
<evidence type="ECO:0000313" key="2">
    <source>
        <dbReference type="Proteomes" id="UP000799438"/>
    </source>
</evidence>
<keyword evidence="2" id="KW-1185">Reference proteome</keyword>
<dbReference type="Proteomes" id="UP000799438">
    <property type="component" value="Unassembled WGS sequence"/>
</dbReference>
<accession>A0A6A6BVL7</accession>
<dbReference type="Gene3D" id="3.10.450.50">
    <property type="match status" value="1"/>
</dbReference>